<reference evidence="13" key="1">
    <citation type="journal article" date="2005" name="Environ. Microbiol.">
        <title>Genetic and functional properties of uncultivated thermophilic crenarchaeotes from a subsurface gold mine as revealed by analysis of genome fragments.</title>
        <authorList>
            <person name="Nunoura T."/>
            <person name="Hirayama H."/>
            <person name="Takami H."/>
            <person name="Oida H."/>
            <person name="Nishi S."/>
            <person name="Shimamura S."/>
            <person name="Suzuki Y."/>
            <person name="Inagaki F."/>
            <person name="Takai K."/>
            <person name="Nealson K.H."/>
            <person name="Horikoshi K."/>
        </authorList>
    </citation>
    <scope>NUCLEOTIDE SEQUENCE</scope>
</reference>
<dbReference type="GO" id="GO:0000428">
    <property type="term" value="C:DNA-directed RNA polymerase complex"/>
    <property type="evidence" value="ECO:0007669"/>
    <property type="project" value="UniProtKB-KW"/>
</dbReference>
<dbReference type="GO" id="GO:0046983">
    <property type="term" value="F:protein dimerization activity"/>
    <property type="evidence" value="ECO:0007669"/>
    <property type="project" value="InterPro"/>
</dbReference>
<feature type="region of interest" description="Alpha C-terminal domain (alpha-CTD)" evidence="11">
    <location>
        <begin position="249"/>
        <end position="326"/>
    </location>
</feature>
<evidence type="ECO:0000256" key="9">
    <source>
        <dbReference type="ARBA" id="ARBA00033070"/>
    </source>
</evidence>
<keyword evidence="6 11" id="KW-0548">Nucleotidyltransferase</keyword>
<evidence type="ECO:0000256" key="1">
    <source>
        <dbReference type="ARBA" id="ARBA00007123"/>
    </source>
</evidence>
<dbReference type="InterPro" id="IPR036603">
    <property type="entry name" value="RBP11-like"/>
</dbReference>
<dbReference type="EC" id="2.7.7.6" evidence="2 11"/>
<dbReference type="Gene3D" id="1.10.150.20">
    <property type="entry name" value="5' to 3' exonuclease, C-terminal subdomain"/>
    <property type="match status" value="1"/>
</dbReference>
<dbReference type="Gene3D" id="2.170.120.12">
    <property type="entry name" value="DNA-directed RNA polymerase, insert domain"/>
    <property type="match status" value="1"/>
</dbReference>
<dbReference type="InterPro" id="IPR011773">
    <property type="entry name" value="DNA-dir_RpoA"/>
</dbReference>
<keyword evidence="7 11" id="KW-0804">Transcription</keyword>
<comment type="function">
    <text evidence="11">DNA-dependent RNA polymerase catalyzes the transcription of DNA into RNA using the four ribonucleoside triphosphates as substrates.</text>
</comment>
<sequence length="326" mass="36421">MPERILIDPSSTPFHAKFILQPLERGYGTTLGNALRRVLLSSIPGAAIVGVRISGVQHEFQTIPGVVEDVVEILLNLKQVRLRLLMPERPARVRLNLRGPKEWTAADIQTASAEIEVLNPELHIATLAEDASLEVELRIMRGRGYVPAEEIQLEDAPVGMLPVDGLFSPIRQVAFHVEPFRVGRRTDYDRLILEVKTDGSITAQDAVRYAAQLLQQHLQLFFTLPAVVALEEERTSIPAAETEEPASSTAQSLHTPIEHLGLSSRTLHRLLSLGIKTINELVRWTPEELQRERGIGPRAVEEIQHALELYGLRLGMSPEELEERAR</sequence>
<dbReference type="NCBIfam" id="NF003513">
    <property type="entry name" value="PRK05182.1-2"/>
    <property type="match status" value="1"/>
</dbReference>
<comment type="catalytic activity">
    <reaction evidence="10 11">
        <text>RNA(n) + a ribonucleoside 5'-triphosphate = RNA(n+1) + diphosphate</text>
        <dbReference type="Rhea" id="RHEA:21248"/>
        <dbReference type="Rhea" id="RHEA-COMP:14527"/>
        <dbReference type="Rhea" id="RHEA-COMP:17342"/>
        <dbReference type="ChEBI" id="CHEBI:33019"/>
        <dbReference type="ChEBI" id="CHEBI:61557"/>
        <dbReference type="ChEBI" id="CHEBI:140395"/>
        <dbReference type="EC" id="2.7.7.6"/>
    </reaction>
</comment>
<reference evidence="13" key="2">
    <citation type="journal article" date="2012" name="PLoS ONE">
        <title>A Deeply Branching Thermophilic Bacterium with an Ancient Acetyl-CoA Pathway Dominates a Subsurface Ecosystem.</title>
        <authorList>
            <person name="Takami H."/>
            <person name="Noguchi H."/>
            <person name="Takaki Y."/>
            <person name="Uchiyama I."/>
            <person name="Toyoda A."/>
            <person name="Nishi S."/>
            <person name="Chee G.-J."/>
            <person name="Arai W."/>
            <person name="Nunoura T."/>
            <person name="Itoh T."/>
            <person name="Hattori M."/>
            <person name="Takai K."/>
        </authorList>
    </citation>
    <scope>NUCLEOTIDE SEQUENCE</scope>
</reference>
<dbReference type="SUPFAM" id="SSF55257">
    <property type="entry name" value="RBP11-like subunits of RNA polymerase"/>
    <property type="match status" value="1"/>
</dbReference>
<keyword evidence="4 11" id="KW-0240">DNA-directed RNA polymerase</keyword>
<evidence type="ECO:0000259" key="12">
    <source>
        <dbReference type="SMART" id="SM00662"/>
    </source>
</evidence>
<dbReference type="GO" id="GO:0006351">
    <property type="term" value="P:DNA-templated transcription"/>
    <property type="evidence" value="ECO:0007669"/>
    <property type="project" value="UniProtKB-UniRule"/>
</dbReference>
<organism evidence="13">
    <name type="scientific">uncultured Chlorobiota bacterium</name>
    <dbReference type="NCBI Taxonomy" id="156405"/>
    <lineage>
        <taxon>Bacteria</taxon>
        <taxon>Pseudomonadati</taxon>
        <taxon>Chlorobiota</taxon>
        <taxon>environmental samples</taxon>
    </lineage>
</organism>
<dbReference type="Gene3D" id="3.30.1360.10">
    <property type="entry name" value="RNA polymerase, RBP11-like subunit"/>
    <property type="match status" value="1"/>
</dbReference>
<dbReference type="SUPFAM" id="SSF56553">
    <property type="entry name" value="Insert subdomain of RNA polymerase alpha subunit"/>
    <property type="match status" value="1"/>
</dbReference>
<dbReference type="Pfam" id="PF03118">
    <property type="entry name" value="RNA_pol_A_CTD"/>
    <property type="match status" value="1"/>
</dbReference>
<evidence type="ECO:0000256" key="4">
    <source>
        <dbReference type="ARBA" id="ARBA00022478"/>
    </source>
</evidence>
<evidence type="ECO:0000256" key="11">
    <source>
        <dbReference type="HAMAP-Rule" id="MF_00059"/>
    </source>
</evidence>
<dbReference type="AlphaFoldDB" id="H5SGM8"/>
<dbReference type="Pfam" id="PF01193">
    <property type="entry name" value="RNA_pol_L"/>
    <property type="match status" value="1"/>
</dbReference>
<evidence type="ECO:0000256" key="10">
    <source>
        <dbReference type="ARBA" id="ARBA00048552"/>
    </source>
</evidence>
<accession>H5SGM8</accession>
<dbReference type="InterPro" id="IPR011263">
    <property type="entry name" value="DNA-dir_RNA_pol_RpoA/D/Rpb3"/>
</dbReference>
<proteinExistence type="inferred from homology"/>
<evidence type="ECO:0000256" key="6">
    <source>
        <dbReference type="ARBA" id="ARBA00022695"/>
    </source>
</evidence>
<protein>
    <recommendedName>
        <fullName evidence="3 11">DNA-directed RNA polymerase subunit alpha</fullName>
        <shortName evidence="11">RNAP subunit alpha</shortName>
        <ecNumber evidence="2 11">2.7.7.6</ecNumber>
    </recommendedName>
    <alternativeName>
        <fullName evidence="9 11">RNA polymerase subunit alpha</fullName>
    </alternativeName>
    <alternativeName>
        <fullName evidence="8 11">Transcriptase subunit alpha</fullName>
    </alternativeName>
</protein>
<evidence type="ECO:0000256" key="8">
    <source>
        <dbReference type="ARBA" id="ARBA00032524"/>
    </source>
</evidence>
<dbReference type="InterPro" id="IPR011262">
    <property type="entry name" value="DNA-dir_RNA_pol_insert"/>
</dbReference>
<evidence type="ECO:0000256" key="5">
    <source>
        <dbReference type="ARBA" id="ARBA00022679"/>
    </source>
</evidence>
<feature type="domain" description="DNA-directed RNA polymerase RpoA/D/Rpb3-type" evidence="12">
    <location>
        <begin position="15"/>
        <end position="224"/>
    </location>
</feature>
<comment type="domain">
    <text evidence="11">The N-terminal domain is essential for RNAP assembly and basal transcription, whereas the C-terminal domain is involved in interaction with transcriptional regulators and with upstream promoter elements.</text>
</comment>
<evidence type="ECO:0000313" key="13">
    <source>
        <dbReference type="EMBL" id="BAL55314.1"/>
    </source>
</evidence>
<dbReference type="InterPro" id="IPR036643">
    <property type="entry name" value="RNApol_insert_sf"/>
</dbReference>
<dbReference type="GO" id="GO:0003899">
    <property type="term" value="F:DNA-directed RNA polymerase activity"/>
    <property type="evidence" value="ECO:0007669"/>
    <property type="project" value="UniProtKB-UniRule"/>
</dbReference>
<gene>
    <name evidence="11" type="primary">rpoA</name>
    <name evidence="13" type="ORF">HGMM_F27B02C16</name>
</gene>
<evidence type="ECO:0000256" key="2">
    <source>
        <dbReference type="ARBA" id="ARBA00012418"/>
    </source>
</evidence>
<dbReference type="Pfam" id="PF01000">
    <property type="entry name" value="RNA_pol_A_bac"/>
    <property type="match status" value="1"/>
</dbReference>
<comment type="subunit">
    <text evidence="11">Homodimer. The RNAP catalytic core consists of 2 alpha, 1 beta, 1 beta' and 1 omega subunit. When a sigma factor is associated with the core the holoenzyme is formed, which can initiate transcription.</text>
</comment>
<dbReference type="FunFam" id="2.170.120.12:FF:000001">
    <property type="entry name" value="DNA-directed RNA polymerase subunit alpha"/>
    <property type="match status" value="1"/>
</dbReference>
<dbReference type="GO" id="GO:0003677">
    <property type="term" value="F:DNA binding"/>
    <property type="evidence" value="ECO:0007669"/>
    <property type="project" value="UniProtKB-UniRule"/>
</dbReference>
<dbReference type="SMART" id="SM00662">
    <property type="entry name" value="RPOLD"/>
    <property type="match status" value="1"/>
</dbReference>
<dbReference type="EMBL" id="AP011715">
    <property type="protein sequence ID" value="BAL55314.1"/>
    <property type="molecule type" value="Genomic_DNA"/>
</dbReference>
<comment type="similarity">
    <text evidence="1 11">Belongs to the RNA polymerase alpha chain family.</text>
</comment>
<dbReference type="HAMAP" id="MF_00059">
    <property type="entry name" value="RNApol_bact_RpoA"/>
    <property type="match status" value="1"/>
</dbReference>
<dbReference type="CDD" id="cd06928">
    <property type="entry name" value="RNAP_alpha_NTD"/>
    <property type="match status" value="1"/>
</dbReference>
<dbReference type="NCBIfam" id="NF003519">
    <property type="entry name" value="PRK05182.2-5"/>
    <property type="match status" value="1"/>
</dbReference>
<evidence type="ECO:0000256" key="3">
    <source>
        <dbReference type="ARBA" id="ARBA00015972"/>
    </source>
</evidence>
<dbReference type="InterPro" id="IPR011260">
    <property type="entry name" value="RNAP_asu_C"/>
</dbReference>
<dbReference type="SUPFAM" id="SSF47789">
    <property type="entry name" value="C-terminal domain of RNA polymerase alpha subunit"/>
    <property type="match status" value="1"/>
</dbReference>
<name>H5SGM8_9BACT</name>
<keyword evidence="5 11" id="KW-0808">Transferase</keyword>
<feature type="region of interest" description="Alpha N-terminal domain (alpha-NTD)" evidence="11">
    <location>
        <begin position="1"/>
        <end position="231"/>
    </location>
</feature>
<evidence type="ECO:0000256" key="7">
    <source>
        <dbReference type="ARBA" id="ARBA00023163"/>
    </source>
</evidence>
<dbReference type="NCBIfam" id="TIGR02027">
    <property type="entry name" value="rpoA"/>
    <property type="match status" value="1"/>
</dbReference>
<dbReference type="GO" id="GO:0005737">
    <property type="term" value="C:cytoplasm"/>
    <property type="evidence" value="ECO:0007669"/>
    <property type="project" value="UniProtKB-ARBA"/>
</dbReference>